<sequence>MSRPAGSQRDPRIDAIRALAIVLVMLGHARGIPETFQSLVFSFHVPLFFLLSGWLATAHGRARGDGTFVARQARGLLLPYLGFFLPAYGYWLATRNIGSKAQRWGEVPWWDPLQGALAGSGPGLYVQPALWFLPALFVTAVAYRLLVRRPHARWLAPVAAVVCCAWIEAVLPLPVRLPWSLDLLPVCFCFYAFGAALAVHGRSPATPLPAGIVWLVVAAWLPLAWFNGRVDINLMRFGASAFAFLAAALLGSLVASQLATRLHRWPAVAWIGRNTLLLLGIHFPVFFVLSGIRAVAGVESPPGPGWALFVTAVALLAAVPLRWLLLRLAPWVLGQPGRETANIGRASEAQTR</sequence>
<keyword evidence="4" id="KW-1185">Reference proteome</keyword>
<dbReference type="PANTHER" id="PTHR37312">
    <property type="entry name" value="MEMBRANE-BOUND ACYLTRANSFERASE YKRP-RELATED"/>
    <property type="match status" value="1"/>
</dbReference>
<protein>
    <submittedName>
        <fullName evidence="3">Acyltransferase family protein</fullName>
    </submittedName>
</protein>
<gene>
    <name evidence="3" type="ORF">QFW81_16800</name>
</gene>
<comment type="caution">
    <text evidence="3">The sequence shown here is derived from an EMBL/GenBank/DDBJ whole genome shotgun (WGS) entry which is preliminary data.</text>
</comment>
<keyword evidence="3" id="KW-0012">Acyltransferase</keyword>
<evidence type="ECO:0000313" key="4">
    <source>
        <dbReference type="Proteomes" id="UP001156873"/>
    </source>
</evidence>
<feature type="transmembrane region" description="Helical" evidence="1">
    <location>
        <begin position="154"/>
        <end position="173"/>
    </location>
</feature>
<feature type="transmembrane region" description="Helical" evidence="1">
    <location>
        <begin position="306"/>
        <end position="325"/>
    </location>
</feature>
<reference evidence="3 4" key="1">
    <citation type="submission" date="2023-04" db="EMBL/GenBank/DDBJ databases">
        <title>Luteimonas sp. M1R5S59.</title>
        <authorList>
            <person name="Sun J.-Q."/>
        </authorList>
    </citation>
    <scope>NUCLEOTIDE SEQUENCE [LARGE SCALE GENOMIC DNA]</scope>
    <source>
        <strain evidence="3 4">M1R5S59</strain>
    </source>
</reference>
<dbReference type="Proteomes" id="UP001156873">
    <property type="component" value="Unassembled WGS sequence"/>
</dbReference>
<dbReference type="InterPro" id="IPR002656">
    <property type="entry name" value="Acyl_transf_3_dom"/>
</dbReference>
<feature type="transmembrane region" description="Helical" evidence="1">
    <location>
        <begin position="76"/>
        <end position="93"/>
    </location>
</feature>
<keyword evidence="1" id="KW-0812">Transmembrane</keyword>
<keyword evidence="3" id="KW-0808">Transferase</keyword>
<dbReference type="Pfam" id="PF01757">
    <property type="entry name" value="Acyl_transf_3"/>
    <property type="match status" value="1"/>
</dbReference>
<accession>A0ABT6JXY7</accession>
<feature type="transmembrane region" description="Helical" evidence="1">
    <location>
        <begin position="35"/>
        <end position="56"/>
    </location>
</feature>
<feature type="transmembrane region" description="Helical" evidence="1">
    <location>
        <begin position="276"/>
        <end position="294"/>
    </location>
</feature>
<feature type="transmembrane region" description="Helical" evidence="1">
    <location>
        <begin position="179"/>
        <end position="199"/>
    </location>
</feature>
<feature type="transmembrane region" description="Helical" evidence="1">
    <location>
        <begin position="129"/>
        <end position="147"/>
    </location>
</feature>
<name>A0ABT6JXY7_9GAMM</name>
<proteinExistence type="predicted"/>
<keyword evidence="1" id="KW-0472">Membrane</keyword>
<dbReference type="InterPro" id="IPR052734">
    <property type="entry name" value="Nod_factor_acetyltransferase"/>
</dbReference>
<dbReference type="PANTHER" id="PTHR37312:SF1">
    <property type="entry name" value="MEMBRANE-BOUND ACYLTRANSFERASE YKRP-RELATED"/>
    <property type="match status" value="1"/>
</dbReference>
<feature type="domain" description="Acyltransferase 3" evidence="2">
    <location>
        <begin position="12"/>
        <end position="322"/>
    </location>
</feature>
<dbReference type="RefSeq" id="WP_280580370.1">
    <property type="nucleotide sequence ID" value="NZ_JARXRO010000020.1"/>
</dbReference>
<keyword evidence="1" id="KW-1133">Transmembrane helix</keyword>
<feature type="transmembrane region" description="Helical" evidence="1">
    <location>
        <begin position="234"/>
        <end position="255"/>
    </location>
</feature>
<dbReference type="GO" id="GO:0016746">
    <property type="term" value="F:acyltransferase activity"/>
    <property type="evidence" value="ECO:0007669"/>
    <property type="project" value="UniProtKB-KW"/>
</dbReference>
<feature type="transmembrane region" description="Helical" evidence="1">
    <location>
        <begin position="12"/>
        <end position="29"/>
    </location>
</feature>
<evidence type="ECO:0000256" key="1">
    <source>
        <dbReference type="SAM" id="Phobius"/>
    </source>
</evidence>
<evidence type="ECO:0000313" key="3">
    <source>
        <dbReference type="EMBL" id="MDH5835570.1"/>
    </source>
</evidence>
<dbReference type="EMBL" id="JARXRO010000020">
    <property type="protein sequence ID" value="MDH5835570.1"/>
    <property type="molecule type" value="Genomic_DNA"/>
</dbReference>
<evidence type="ECO:0000259" key="2">
    <source>
        <dbReference type="Pfam" id="PF01757"/>
    </source>
</evidence>
<feature type="transmembrane region" description="Helical" evidence="1">
    <location>
        <begin position="211"/>
        <end position="228"/>
    </location>
</feature>
<organism evidence="3 4">
    <name type="scientific">Luteimonas kalidii</name>
    <dbReference type="NCBI Taxonomy" id="3042025"/>
    <lineage>
        <taxon>Bacteria</taxon>
        <taxon>Pseudomonadati</taxon>
        <taxon>Pseudomonadota</taxon>
        <taxon>Gammaproteobacteria</taxon>
        <taxon>Lysobacterales</taxon>
        <taxon>Lysobacteraceae</taxon>
        <taxon>Luteimonas</taxon>
    </lineage>
</organism>